<dbReference type="RefSeq" id="WP_069947505.1">
    <property type="nucleotide sequence ID" value="NZ_CP014143.1"/>
</dbReference>
<dbReference type="PANTHER" id="PTHR12815">
    <property type="entry name" value="SORTING AND ASSEMBLY MACHINERY SAMM50 PROTEIN FAMILY MEMBER"/>
    <property type="match status" value="1"/>
</dbReference>
<evidence type="ECO:0000256" key="2">
    <source>
        <dbReference type="ARBA" id="ARBA00022452"/>
    </source>
</evidence>
<organism evidence="6 7">
    <name type="scientific">Microbulbifer aggregans</name>
    <dbReference type="NCBI Taxonomy" id="1769779"/>
    <lineage>
        <taxon>Bacteria</taxon>
        <taxon>Pseudomonadati</taxon>
        <taxon>Pseudomonadota</taxon>
        <taxon>Gammaproteobacteria</taxon>
        <taxon>Cellvibrionales</taxon>
        <taxon>Microbulbiferaceae</taxon>
        <taxon>Microbulbifer</taxon>
    </lineage>
</organism>
<dbReference type="PATRIC" id="fig|1769779.3.peg.2094"/>
<evidence type="ECO:0000259" key="5">
    <source>
        <dbReference type="PROSITE" id="PS51779"/>
    </source>
</evidence>
<sequence length="594" mass="66091" precursor="true">MRRIFAFLLITLCFALPSQRLEAIPFFDQLPGFKVRVEGDRELQEWLDDELKKLRKGNAVLKSYEDPRDVARYEQGNLQKLMRSRGYYDASVRHSVSDGKITYRVNPGPLYLIKSISINMPERLRPGFSGVPLSVGDPLEAEKVRAGVKAIEDFLHQNACLLTVDVSYQATIIRSEARARLVYRVAPAPEVAVGEVRIEGLSTIDEDFLRDKLPVSSGDCFSRQKLDAARLKLLRTNLITSINSQVSEPYAGQVDVTFVVKERRHRTVRLGVGYYSSEGAGVSAGWEHRNVFHRGEKIEIESKVNPVQQSLKAQLTIPQFLREDQNLASKIELSNEDRDSYTAESLTVGATVFRTLSKHRTASVGSELKFSREEEEGIPGSENYQLLSVPLGLKLDTTDNILDARRGATAALELKPYIDVGDTDIRFLKTTTVLTGYKTAEAMRFEPTVSLRVKAGVISGLNNFELPADERFYAGGGGSVRGYAYQSLGPRPLLEEPDGTFKLGDPIGGRALSEISLEGRLRFSDTWGGVIFVDGGNAYADPSPNFSDLYWGAGIGVRYFTSFAPLRLDVAFPLDKRDDLDDDFQVYVSLGQAF</sequence>
<dbReference type="Pfam" id="PF01103">
    <property type="entry name" value="Omp85"/>
    <property type="match status" value="1"/>
</dbReference>
<evidence type="ECO:0000256" key="1">
    <source>
        <dbReference type="ARBA" id="ARBA00004370"/>
    </source>
</evidence>
<dbReference type="InterPro" id="IPR010827">
    <property type="entry name" value="BamA/TamA_POTRA"/>
</dbReference>
<dbReference type="PANTHER" id="PTHR12815:SF42">
    <property type="entry name" value="BACTERIAL SURFACE ANTIGEN (D15) DOMAIN-CONTAINING PROTEIN"/>
    <property type="match status" value="1"/>
</dbReference>
<dbReference type="Pfam" id="PF07244">
    <property type="entry name" value="POTRA"/>
    <property type="match status" value="1"/>
</dbReference>
<keyword evidence="7" id="KW-1185">Reference proteome</keyword>
<dbReference type="EMBL" id="CP014143">
    <property type="protein sequence ID" value="AOS97514.1"/>
    <property type="molecule type" value="Genomic_DNA"/>
</dbReference>
<accession>A0A1C9W8M9</accession>
<dbReference type="Gene3D" id="3.10.20.310">
    <property type="entry name" value="membrane protein fhac"/>
    <property type="match status" value="1"/>
</dbReference>
<gene>
    <name evidence="6" type="primary">tamA</name>
    <name evidence="6" type="ORF">AUP74_02090</name>
</gene>
<dbReference type="AlphaFoldDB" id="A0A1C9W8M9"/>
<name>A0A1C9W8M9_9GAMM</name>
<evidence type="ECO:0000256" key="3">
    <source>
        <dbReference type="ARBA" id="ARBA00023136"/>
    </source>
</evidence>
<keyword evidence="3" id="KW-0472">Membrane</keyword>
<feature type="signal peptide" evidence="4">
    <location>
        <begin position="1"/>
        <end position="23"/>
    </location>
</feature>
<comment type="subcellular location">
    <subcellularLocation>
        <location evidence="1">Membrane</location>
    </subcellularLocation>
</comment>
<protein>
    <submittedName>
        <fullName evidence="6">Translocation and assembly module TamA</fullName>
    </submittedName>
</protein>
<evidence type="ECO:0000313" key="6">
    <source>
        <dbReference type="EMBL" id="AOS97514.1"/>
    </source>
</evidence>
<dbReference type="PROSITE" id="PS51779">
    <property type="entry name" value="POTRA"/>
    <property type="match status" value="1"/>
</dbReference>
<dbReference type="Proteomes" id="UP000095672">
    <property type="component" value="Chromosome"/>
</dbReference>
<proteinExistence type="predicted"/>
<dbReference type="Gene3D" id="2.40.160.50">
    <property type="entry name" value="membrane protein fhac: a member of the omp85/tpsb transporter family"/>
    <property type="match status" value="1"/>
</dbReference>
<evidence type="ECO:0000256" key="4">
    <source>
        <dbReference type="SAM" id="SignalP"/>
    </source>
</evidence>
<dbReference type="KEGG" id="micc:AUP74_02090"/>
<dbReference type="InterPro" id="IPR039910">
    <property type="entry name" value="D15-like"/>
</dbReference>
<feature type="domain" description="POTRA" evidence="5">
    <location>
        <begin position="191"/>
        <end position="263"/>
    </location>
</feature>
<evidence type="ECO:0000313" key="7">
    <source>
        <dbReference type="Proteomes" id="UP000095672"/>
    </source>
</evidence>
<keyword evidence="2" id="KW-1134">Transmembrane beta strand</keyword>
<keyword evidence="4" id="KW-0732">Signal</keyword>
<dbReference type="GO" id="GO:0019867">
    <property type="term" value="C:outer membrane"/>
    <property type="evidence" value="ECO:0007669"/>
    <property type="project" value="InterPro"/>
</dbReference>
<dbReference type="STRING" id="1769779.AUP74_02090"/>
<keyword evidence="2" id="KW-0812">Transmembrane</keyword>
<reference evidence="7" key="1">
    <citation type="submission" date="2016-01" db="EMBL/GenBank/DDBJ databases">
        <title>Complete genome sequence of Microbulbifer sp. CCB-MM1, a halophile isolated from Matang Mangrove Forest, Perak.</title>
        <authorList>
            <person name="Moh T.H."/>
            <person name="Dinesh B."/>
            <person name="Lau N.-S."/>
            <person name="Go F."/>
            <person name="Alexander Chong S.-C."/>
        </authorList>
    </citation>
    <scope>NUCLEOTIDE SEQUENCE [LARGE SCALE GENOMIC DNA]</scope>
    <source>
        <strain evidence="7">CCB-MM1</strain>
    </source>
</reference>
<dbReference type="InterPro" id="IPR000184">
    <property type="entry name" value="Bac_surfAg_D15"/>
</dbReference>
<dbReference type="InterPro" id="IPR034746">
    <property type="entry name" value="POTRA"/>
</dbReference>
<feature type="chain" id="PRO_5008895567" evidence="4">
    <location>
        <begin position="24"/>
        <end position="594"/>
    </location>
</feature>